<accession>C9Y2P3</accession>
<evidence type="ECO:0000313" key="2">
    <source>
        <dbReference type="Proteomes" id="UP000002069"/>
    </source>
</evidence>
<dbReference type="Proteomes" id="UP000002069">
    <property type="component" value="Chromosome"/>
</dbReference>
<protein>
    <submittedName>
        <fullName evidence="1">Uncharacterized protein</fullName>
    </submittedName>
</protein>
<keyword evidence="2" id="KW-1185">Reference proteome</keyword>
<name>C9Y2P3_CROTZ</name>
<dbReference type="EMBL" id="FN543093">
    <property type="protein sequence ID" value="CBA30294.1"/>
    <property type="molecule type" value="Genomic_DNA"/>
</dbReference>
<reference evidence="1 2" key="1">
    <citation type="journal article" date="2010" name="J. Bacteriol.">
        <title>Complete Genome Sequence of Cronobacter turicensis LMG 23827, a foodborne pathogen causing deaths in neonates.</title>
        <authorList>
            <person name="Stephan R."/>
            <person name="Lehner A."/>
            <person name="Tischler P."/>
            <person name="Rattei T."/>
        </authorList>
    </citation>
    <scope>NUCLEOTIDE SEQUENCE [LARGE SCALE GENOMIC DNA]</scope>
    <source>
        <strain evidence="2">DSM 18703 / CCUG 55852 / LMG 23827 / z3032</strain>
    </source>
</reference>
<reference evidence="2" key="2">
    <citation type="journal article" date="2011" name="J. Bacteriol.">
        <title>Complete genome sequence of Cronobacter turicensis LMG 23827, a food-borne pathogen causing deaths in neonates.</title>
        <authorList>
            <person name="Stephan R."/>
            <person name="Lehner A."/>
            <person name="Tischler P."/>
            <person name="Rattei T."/>
        </authorList>
    </citation>
    <scope>NUCLEOTIDE SEQUENCE [LARGE SCALE GENOMIC DNA]</scope>
    <source>
        <strain evidence="2">DSM 18703 / CCUG 55852 / LMG 23827 / z3032</strain>
    </source>
</reference>
<sequence length="37" mass="4394">MKTQSDFQLYAKARTNLAIVGQMVWRLLKPVKLNYHM</sequence>
<organism evidence="1 2">
    <name type="scientific">Cronobacter turicensis (strain DSM 18703 / CCUG 55852 / LMG 23827 / z3032)</name>
    <dbReference type="NCBI Taxonomy" id="693216"/>
    <lineage>
        <taxon>Bacteria</taxon>
        <taxon>Pseudomonadati</taxon>
        <taxon>Pseudomonadota</taxon>
        <taxon>Gammaproteobacteria</taxon>
        <taxon>Enterobacterales</taxon>
        <taxon>Enterobacteriaceae</taxon>
        <taxon>Cronobacter</taxon>
    </lineage>
</organism>
<dbReference type="HOGENOM" id="CLU_3348619_0_0_6"/>
<proteinExistence type="predicted"/>
<dbReference type="KEGG" id="ctu:CTU_18440"/>
<evidence type="ECO:0000313" key="1">
    <source>
        <dbReference type="EMBL" id="CBA30294.1"/>
    </source>
</evidence>
<dbReference type="AlphaFoldDB" id="C9Y2P3"/>
<gene>
    <name evidence="1" type="ordered locus">Ctu_18440</name>
</gene>